<dbReference type="EMBL" id="JBIAMX010000021">
    <property type="protein sequence ID" value="MFF0546480.1"/>
    <property type="molecule type" value="Genomic_DNA"/>
</dbReference>
<feature type="domain" description="DUF1214" evidence="1">
    <location>
        <begin position="313"/>
        <end position="419"/>
    </location>
</feature>
<dbReference type="RefSeq" id="WP_387702822.1">
    <property type="nucleotide sequence ID" value="NZ_JBIAMX010000021.1"/>
</dbReference>
<dbReference type="Gene3D" id="2.60.120.600">
    <property type="entry name" value="Domain of unknown function DUF1214, C-terminal domain"/>
    <property type="match status" value="1"/>
</dbReference>
<accession>A0ABW6PWD0</accession>
<dbReference type="Proteomes" id="UP001601444">
    <property type="component" value="Unassembled WGS sequence"/>
</dbReference>
<evidence type="ECO:0000259" key="2">
    <source>
        <dbReference type="Pfam" id="PF06863"/>
    </source>
</evidence>
<feature type="domain" description="DUF1254" evidence="2">
    <location>
        <begin position="46"/>
        <end position="176"/>
    </location>
</feature>
<keyword evidence="4" id="KW-1185">Reference proteome</keyword>
<name>A0ABW6PWD0_9NOCA</name>
<sequence length="436" mass="47751">MSVLSDDLQTLSYEAYVYLYPLVTMDVTRRQETNTAADERPGFGPPNQFHHLRRFPDADFRAVVRPNFDTLYSSAWLDLRHGPVRLHVPDSGDRYFMLPILDAWTDVFANPGKRTTGTGEQDYVIVGPGYRGEVPDGHTVIASPTPHAWIIGRTQTNGPDDYAAVNAFQDGLSLTPPPDAPPFRPDPDQADSIEPLRRVNTMTAEEFFTRAAAAMKVDPPHYTDFSQLARIAALGIVPGRDLDLSRFGSGDRDQIEAGVKAARAALAAAPTKLAAPVNGWVSMLGSIGVYGNEYLTRATVTLVGLGANPPEDAIYPLLAHDADGDPLVGLTDYEIHFDADALPPVAAFWSITMYDDEGFQVANELDRYALGDRDPLRYNPDGSLDILVSHTNPGPDRQANWLPAPAGPLGITMRLYAPRPQVLDGTWNPPPVRKLR</sequence>
<dbReference type="Pfam" id="PF06742">
    <property type="entry name" value="DUF1214"/>
    <property type="match status" value="1"/>
</dbReference>
<dbReference type="SUPFAM" id="SSF160935">
    <property type="entry name" value="VPA0735-like"/>
    <property type="match status" value="1"/>
</dbReference>
<dbReference type="PANTHER" id="PTHR36509">
    <property type="entry name" value="BLL3101 PROTEIN"/>
    <property type="match status" value="1"/>
</dbReference>
<reference evidence="3 4" key="1">
    <citation type="submission" date="2024-10" db="EMBL/GenBank/DDBJ databases">
        <title>The Natural Products Discovery Center: Release of the First 8490 Sequenced Strains for Exploring Actinobacteria Biosynthetic Diversity.</title>
        <authorList>
            <person name="Kalkreuter E."/>
            <person name="Kautsar S.A."/>
            <person name="Yang D."/>
            <person name="Bader C.D."/>
            <person name="Teijaro C.N."/>
            <person name="Fluegel L."/>
            <person name="Davis C.M."/>
            <person name="Simpson J.R."/>
            <person name="Lauterbach L."/>
            <person name="Steele A.D."/>
            <person name="Gui C."/>
            <person name="Meng S."/>
            <person name="Li G."/>
            <person name="Viehrig K."/>
            <person name="Ye F."/>
            <person name="Su P."/>
            <person name="Kiefer A.F."/>
            <person name="Nichols A."/>
            <person name="Cepeda A.J."/>
            <person name="Yan W."/>
            <person name="Fan B."/>
            <person name="Jiang Y."/>
            <person name="Adhikari A."/>
            <person name="Zheng C.-J."/>
            <person name="Schuster L."/>
            <person name="Cowan T.M."/>
            <person name="Smanski M.J."/>
            <person name="Chevrette M.G."/>
            <person name="De Carvalho L.P.S."/>
            <person name="Shen B."/>
        </authorList>
    </citation>
    <scope>NUCLEOTIDE SEQUENCE [LARGE SCALE GENOMIC DNA]</scope>
    <source>
        <strain evidence="3 4">NPDC004045</strain>
    </source>
</reference>
<protein>
    <submittedName>
        <fullName evidence="3">DUF1254 domain-containing protein</fullName>
    </submittedName>
</protein>
<dbReference type="PANTHER" id="PTHR36509:SF2">
    <property type="entry name" value="BLL3101 PROTEIN"/>
    <property type="match status" value="1"/>
</dbReference>
<dbReference type="Gene3D" id="2.60.40.1610">
    <property type="entry name" value="Domain of unknown function DUF1254"/>
    <property type="match status" value="1"/>
</dbReference>
<proteinExistence type="predicted"/>
<comment type="caution">
    <text evidence="3">The sequence shown here is derived from an EMBL/GenBank/DDBJ whole genome shotgun (WGS) entry which is preliminary data.</text>
</comment>
<evidence type="ECO:0000313" key="4">
    <source>
        <dbReference type="Proteomes" id="UP001601444"/>
    </source>
</evidence>
<evidence type="ECO:0000259" key="1">
    <source>
        <dbReference type="Pfam" id="PF06742"/>
    </source>
</evidence>
<dbReference type="InterPro" id="IPR010679">
    <property type="entry name" value="DUF1254"/>
</dbReference>
<dbReference type="Pfam" id="PF06863">
    <property type="entry name" value="DUF1254"/>
    <property type="match status" value="1"/>
</dbReference>
<dbReference type="InterPro" id="IPR010621">
    <property type="entry name" value="DUF1214"/>
</dbReference>
<evidence type="ECO:0000313" key="3">
    <source>
        <dbReference type="EMBL" id="MFF0546480.1"/>
    </source>
</evidence>
<dbReference type="InterPro" id="IPR037049">
    <property type="entry name" value="DUF1214_C_sf"/>
</dbReference>
<dbReference type="InterPro" id="IPR037050">
    <property type="entry name" value="DUF1254_sf"/>
</dbReference>
<gene>
    <name evidence="3" type="ORF">ACFYTF_26955</name>
</gene>
<organism evidence="3 4">
    <name type="scientific">Nocardia thailandica</name>
    <dbReference type="NCBI Taxonomy" id="257275"/>
    <lineage>
        <taxon>Bacteria</taxon>
        <taxon>Bacillati</taxon>
        <taxon>Actinomycetota</taxon>
        <taxon>Actinomycetes</taxon>
        <taxon>Mycobacteriales</taxon>
        <taxon>Nocardiaceae</taxon>
        <taxon>Nocardia</taxon>
    </lineage>
</organism>